<dbReference type="EMBL" id="JANBUY010000138">
    <property type="protein sequence ID" value="KAJ2863061.1"/>
    <property type="molecule type" value="Genomic_DNA"/>
</dbReference>
<dbReference type="SUPFAM" id="SSF47459">
    <property type="entry name" value="HLH, helix-loop-helix DNA-binding domain"/>
    <property type="match status" value="1"/>
</dbReference>
<feature type="region of interest" description="Disordered" evidence="1">
    <location>
        <begin position="372"/>
        <end position="406"/>
    </location>
</feature>
<dbReference type="Gene3D" id="4.10.280.10">
    <property type="entry name" value="Helix-loop-helix DNA-binding domain"/>
    <property type="match status" value="1"/>
</dbReference>
<dbReference type="Proteomes" id="UP001140074">
    <property type="component" value="Unassembled WGS sequence"/>
</dbReference>
<dbReference type="SMART" id="SM00353">
    <property type="entry name" value="HLH"/>
    <property type="match status" value="1"/>
</dbReference>
<dbReference type="PROSITE" id="PS50888">
    <property type="entry name" value="BHLH"/>
    <property type="match status" value="1"/>
</dbReference>
<name>A0A9W8IIQ8_9FUNG</name>
<feature type="domain" description="BHLH" evidence="2">
    <location>
        <begin position="394"/>
        <end position="446"/>
    </location>
</feature>
<evidence type="ECO:0000256" key="1">
    <source>
        <dbReference type="SAM" id="MobiDB-lite"/>
    </source>
</evidence>
<evidence type="ECO:0000313" key="3">
    <source>
        <dbReference type="EMBL" id="KAJ2863061.1"/>
    </source>
</evidence>
<protein>
    <recommendedName>
        <fullName evidence="2">BHLH domain-containing protein</fullName>
    </recommendedName>
</protein>
<dbReference type="InterPro" id="IPR036638">
    <property type="entry name" value="HLH_DNA-bd_sf"/>
</dbReference>
<evidence type="ECO:0000313" key="4">
    <source>
        <dbReference type="Proteomes" id="UP001140074"/>
    </source>
</evidence>
<feature type="compositionally biased region" description="Gly residues" evidence="1">
    <location>
        <begin position="372"/>
        <end position="381"/>
    </location>
</feature>
<feature type="compositionally biased region" description="Low complexity" evidence="1">
    <location>
        <begin position="522"/>
        <end position="531"/>
    </location>
</feature>
<feature type="region of interest" description="Disordered" evidence="1">
    <location>
        <begin position="315"/>
        <end position="344"/>
    </location>
</feature>
<proteinExistence type="predicted"/>
<feature type="region of interest" description="Disordered" evidence="1">
    <location>
        <begin position="104"/>
        <end position="178"/>
    </location>
</feature>
<comment type="caution">
    <text evidence="3">The sequence shown here is derived from an EMBL/GenBank/DDBJ whole genome shotgun (WGS) entry which is preliminary data.</text>
</comment>
<dbReference type="AlphaFoldDB" id="A0A9W8IIQ8"/>
<evidence type="ECO:0000259" key="2">
    <source>
        <dbReference type="PROSITE" id="PS50888"/>
    </source>
</evidence>
<feature type="region of interest" description="Disordered" evidence="1">
    <location>
        <begin position="246"/>
        <end position="303"/>
    </location>
</feature>
<feature type="compositionally biased region" description="Polar residues" evidence="1">
    <location>
        <begin position="246"/>
        <end position="264"/>
    </location>
</feature>
<feature type="region of interest" description="Disordered" evidence="1">
    <location>
        <begin position="23"/>
        <end position="48"/>
    </location>
</feature>
<reference evidence="3" key="1">
    <citation type="submission" date="2022-07" db="EMBL/GenBank/DDBJ databases">
        <title>Phylogenomic reconstructions and comparative analyses of Kickxellomycotina fungi.</title>
        <authorList>
            <person name="Reynolds N.K."/>
            <person name="Stajich J.E."/>
            <person name="Barry K."/>
            <person name="Grigoriev I.V."/>
            <person name="Crous P."/>
            <person name="Smith M.E."/>
        </authorList>
    </citation>
    <scope>NUCLEOTIDE SEQUENCE</scope>
    <source>
        <strain evidence="3">RSA 476</strain>
    </source>
</reference>
<feature type="compositionally biased region" description="Basic and acidic residues" evidence="1">
    <location>
        <begin position="387"/>
        <end position="405"/>
    </location>
</feature>
<keyword evidence="4" id="KW-1185">Reference proteome</keyword>
<feature type="compositionally biased region" description="Pro residues" evidence="1">
    <location>
        <begin position="320"/>
        <end position="329"/>
    </location>
</feature>
<dbReference type="GO" id="GO:0046983">
    <property type="term" value="F:protein dimerization activity"/>
    <property type="evidence" value="ECO:0007669"/>
    <property type="project" value="InterPro"/>
</dbReference>
<feature type="region of interest" description="Disordered" evidence="1">
    <location>
        <begin position="521"/>
        <end position="569"/>
    </location>
</feature>
<feature type="compositionally biased region" description="Low complexity" evidence="1">
    <location>
        <begin position="160"/>
        <end position="176"/>
    </location>
</feature>
<accession>A0A9W8IIQ8</accession>
<organism evidence="3 4">
    <name type="scientific">Coemansia aciculifera</name>
    <dbReference type="NCBI Taxonomy" id="417176"/>
    <lineage>
        <taxon>Eukaryota</taxon>
        <taxon>Fungi</taxon>
        <taxon>Fungi incertae sedis</taxon>
        <taxon>Zoopagomycota</taxon>
        <taxon>Kickxellomycotina</taxon>
        <taxon>Kickxellomycetes</taxon>
        <taxon>Kickxellales</taxon>
        <taxon>Kickxellaceae</taxon>
        <taxon>Coemansia</taxon>
    </lineage>
</organism>
<sequence length="578" mass="61583">MPGPRQAPTSPLEESPLLEQYQTWYSGGSGGGTGCAQQQQQVSKDGFIGTAGRRASLLTPHSPTSDVIALTERLPRRSVQQSPSFISAANSISGEAENIAVFSNSSGNSQRAPSAPVARYNSQHANTSDMHVPSDKGRHPHHYKPPPAHSYVRSAHARASGGPRQQPLSSPSPSLSTPFHVSAAVSSIRHITKHSPYTTAAPSSAAGITADIATATTSGSSYRSTSLLYNQPGQLAGGRCSTSGIYQSTTTPAASQKNSTTNGRSMLHQQQQQQHSSSSLSSSSSSPSTSSTLPSSLTTNSQLTARQPPHTKMQYQYYQQPPPPLPLPPQSGLSGYHHQVTHSQPPPPFTQLYSMTRLGHVGSIANKLGHGVGSGSSGLSGSGRPLTAEEKEMKRKVSHSAIEKRRRERTNAVLRELQTIVPGLSKPGKIQKLEILEAAADYIRQLTTTTAPESMTISAARTKQRRSSRNYHRMFYQQGTQSLGDYNAASHRDQLPDNAAERPALLSPKTIDEQHMAIATPVSVSSTASNNDDADVDDDDEDSADDDGAALAERVDACRGSELPPSDPASMKVTFLLC</sequence>
<dbReference type="Pfam" id="PF00010">
    <property type="entry name" value="HLH"/>
    <property type="match status" value="1"/>
</dbReference>
<feature type="compositionally biased region" description="Polar residues" evidence="1">
    <location>
        <begin position="120"/>
        <end position="129"/>
    </location>
</feature>
<feature type="compositionally biased region" description="Low complexity" evidence="1">
    <location>
        <begin position="267"/>
        <end position="303"/>
    </location>
</feature>
<feature type="compositionally biased region" description="Acidic residues" evidence="1">
    <location>
        <begin position="532"/>
        <end position="548"/>
    </location>
</feature>
<dbReference type="InterPro" id="IPR011598">
    <property type="entry name" value="bHLH_dom"/>
</dbReference>
<gene>
    <name evidence="3" type="ORF">GGH94_003850</name>
</gene>
<dbReference type="PROSITE" id="PS51257">
    <property type="entry name" value="PROKAR_LIPOPROTEIN"/>
    <property type="match status" value="1"/>
</dbReference>